<dbReference type="FunFam" id="3.40.1010.10:FF:000001">
    <property type="entry name" value="Siroheme synthase"/>
    <property type="match status" value="1"/>
</dbReference>
<dbReference type="NCBIfam" id="TIGR01469">
    <property type="entry name" value="cobA_cysG_Cterm"/>
    <property type="match status" value="1"/>
</dbReference>
<dbReference type="InterPro" id="IPR000878">
    <property type="entry name" value="4pyrrol_Mease"/>
</dbReference>
<dbReference type="InterPro" id="IPR006367">
    <property type="entry name" value="Sirohaem_synthase_N"/>
</dbReference>
<dbReference type="InterPro" id="IPR014776">
    <property type="entry name" value="4pyrrole_Mease_sub2"/>
</dbReference>
<comment type="pathway">
    <text evidence="12">Porphyrin-containing compound metabolism; siroheme biosynthesis; precorrin-2 from uroporphyrinogen III: step 1/1.</text>
</comment>
<dbReference type="SUPFAM" id="SSF53790">
    <property type="entry name" value="Tetrapyrrole methylase"/>
    <property type="match status" value="1"/>
</dbReference>
<dbReference type="PROSITE" id="PS00839">
    <property type="entry name" value="SUMT_1"/>
    <property type="match status" value="1"/>
</dbReference>
<proteinExistence type="inferred from homology"/>
<keyword evidence="10" id="KW-0627">Porphyrin biosynthesis</keyword>
<dbReference type="NCBIfam" id="NF007922">
    <property type="entry name" value="PRK10637.1"/>
    <property type="match status" value="1"/>
</dbReference>
<dbReference type="Pfam" id="PF00590">
    <property type="entry name" value="TP_methylase"/>
    <property type="match status" value="1"/>
</dbReference>
<dbReference type="Gene3D" id="3.30.950.10">
    <property type="entry name" value="Methyltransferase, Cobalt-precorrin-4 Transmethylase, Domain 2"/>
    <property type="match status" value="1"/>
</dbReference>
<organism evidence="16 17">
    <name type="scientific">Bradyrhizobium macuxiense</name>
    <dbReference type="NCBI Taxonomy" id="1755647"/>
    <lineage>
        <taxon>Bacteria</taxon>
        <taxon>Pseudomonadati</taxon>
        <taxon>Pseudomonadota</taxon>
        <taxon>Alphaproteobacteria</taxon>
        <taxon>Hyphomicrobiales</taxon>
        <taxon>Nitrobacteraceae</taxon>
        <taxon>Bradyrhizobium</taxon>
    </lineage>
</organism>
<feature type="domain" description="Sirohaem synthase dimerisation" evidence="15">
    <location>
        <begin position="151"/>
        <end position="205"/>
    </location>
</feature>
<dbReference type="SUPFAM" id="SSF75615">
    <property type="entry name" value="Siroheme synthase middle domains-like"/>
    <property type="match status" value="1"/>
</dbReference>
<evidence type="ECO:0000256" key="7">
    <source>
        <dbReference type="ARBA" id="ARBA00023002"/>
    </source>
</evidence>
<dbReference type="InterPro" id="IPR050161">
    <property type="entry name" value="Siro_Cobalamin_biosynth"/>
</dbReference>
<dbReference type="FunFam" id="3.30.160.110:FF:000001">
    <property type="entry name" value="Siroheme synthase"/>
    <property type="match status" value="1"/>
</dbReference>
<dbReference type="Gene3D" id="1.10.8.210">
    <property type="entry name" value="Sirohaem synthase, dimerisation domain"/>
    <property type="match status" value="1"/>
</dbReference>
<dbReference type="InterPro" id="IPR014777">
    <property type="entry name" value="4pyrrole_Mease_sub1"/>
</dbReference>
<dbReference type="InterPro" id="IPR019478">
    <property type="entry name" value="Sirohaem_synthase_dimer_dom"/>
</dbReference>
<dbReference type="Gene3D" id="3.40.1010.10">
    <property type="entry name" value="Cobalt-precorrin-4 Transmethylase, Domain 1"/>
    <property type="match status" value="1"/>
</dbReference>
<dbReference type="InterPro" id="IPR006366">
    <property type="entry name" value="CobA/CysG_C"/>
</dbReference>
<dbReference type="GO" id="GO:0043115">
    <property type="term" value="F:precorrin-2 dehydrogenase activity"/>
    <property type="evidence" value="ECO:0007669"/>
    <property type="project" value="UniProtKB-EC"/>
</dbReference>
<dbReference type="GO" id="GO:0051266">
    <property type="term" value="F:sirohydrochlorin ferrochelatase activity"/>
    <property type="evidence" value="ECO:0007669"/>
    <property type="project" value="InterPro"/>
</dbReference>
<evidence type="ECO:0000256" key="5">
    <source>
        <dbReference type="ARBA" id="ARBA00022679"/>
    </source>
</evidence>
<evidence type="ECO:0000256" key="9">
    <source>
        <dbReference type="ARBA" id="ARBA00023239"/>
    </source>
</evidence>
<dbReference type="InterPro" id="IPR036291">
    <property type="entry name" value="NAD(P)-bd_dom_sf"/>
</dbReference>
<dbReference type="GO" id="GO:0051287">
    <property type="term" value="F:NAD binding"/>
    <property type="evidence" value="ECO:0007669"/>
    <property type="project" value="InterPro"/>
</dbReference>
<dbReference type="InterPro" id="IPR037115">
    <property type="entry name" value="Sirohaem_synt_dimer_dom_sf"/>
</dbReference>
<evidence type="ECO:0000313" key="17">
    <source>
        <dbReference type="Proteomes" id="UP000057737"/>
    </source>
</evidence>
<dbReference type="CDD" id="cd11642">
    <property type="entry name" value="SUMT"/>
    <property type="match status" value="1"/>
</dbReference>
<evidence type="ECO:0000256" key="6">
    <source>
        <dbReference type="ARBA" id="ARBA00022691"/>
    </source>
</evidence>
<dbReference type="GO" id="GO:0004851">
    <property type="term" value="F:uroporphyrin-III C-methyltransferase activity"/>
    <property type="evidence" value="ECO:0007669"/>
    <property type="project" value="InterPro"/>
</dbReference>
<comment type="caution">
    <text evidence="16">The sequence shown here is derived from an EMBL/GenBank/DDBJ whole genome shotgun (WGS) entry which is preliminary data.</text>
</comment>
<dbReference type="SUPFAM" id="SSF51735">
    <property type="entry name" value="NAD(P)-binding Rossmann-fold domains"/>
    <property type="match status" value="1"/>
</dbReference>
<accession>A0A125QA21</accession>
<dbReference type="AlphaFoldDB" id="A0A125QA21"/>
<dbReference type="InterPro" id="IPR012409">
    <property type="entry name" value="Sirohaem_synth"/>
</dbReference>
<dbReference type="GO" id="GO:0019354">
    <property type="term" value="P:siroheme biosynthetic process"/>
    <property type="evidence" value="ECO:0007669"/>
    <property type="project" value="UniProtKB-UniPathway"/>
</dbReference>
<keyword evidence="17" id="KW-1185">Reference proteome</keyword>
<keyword evidence="6" id="KW-0949">S-adenosyl-L-methionine</keyword>
<keyword evidence="9" id="KW-0456">Lyase</keyword>
<dbReference type="PIRSF" id="PIRSF036426">
    <property type="entry name" value="Sirohaem_synth"/>
    <property type="match status" value="1"/>
</dbReference>
<evidence type="ECO:0000256" key="11">
    <source>
        <dbReference type="ARBA" id="ARBA00023268"/>
    </source>
</evidence>
<evidence type="ECO:0000256" key="10">
    <source>
        <dbReference type="ARBA" id="ARBA00023244"/>
    </source>
</evidence>
<keyword evidence="4" id="KW-0489">Methyltransferase</keyword>
<dbReference type="PANTHER" id="PTHR45790">
    <property type="entry name" value="SIROHEME SYNTHASE-RELATED"/>
    <property type="match status" value="1"/>
</dbReference>
<dbReference type="Pfam" id="PF13241">
    <property type="entry name" value="NAD_binding_7"/>
    <property type="match status" value="1"/>
</dbReference>
<dbReference type="NCBIfam" id="TIGR01470">
    <property type="entry name" value="cysG_Nterm"/>
    <property type="match status" value="1"/>
</dbReference>
<dbReference type="Gene3D" id="3.30.160.110">
    <property type="entry name" value="Siroheme synthase, domain 2"/>
    <property type="match status" value="1"/>
</dbReference>
<sequence>MRYLPVFLDLQSGKVLLVGAGDLARAKLRLLAAAGAQVRWHATDGDHELTGLAAEDTARIERADSDPLAADLSGVIAVLCAGAGDVGVAMSARAKAVGVPVNVMDDLAHSTFIFPAIVDRGDVVVAVGTGGTSPVVARRVRERIEAVLPARIGDLAGFIGRFRKSIHSRIAEFSLRRRFWERIVDGPIGALVLAGRRDEAERALHAITDPAAFAGADTEGKAVGHVTLVGAGPGDPDLLTIKALRALQDADVVFYDELVSPEILDRIRRDAGRIPVGRRVGKPGIGQDAINRLMIEAAQSGQRAVRLKGGDPFIFGRGGEEVEALRDAGVAYSIIPGISAGLGAAAQFEVPLTYRHEALRITFLTAHKARDAEVVDWSVLTDKKMTVVVYMGMTAAPAILDGLLAAGRSPETPVGVFARVTRPDAKAAVGTLARLPELVKQVDGGPAILIIGDVVAHSAPWSQSNVTQLFSTPMFSELLKAAE</sequence>
<dbReference type="PANTHER" id="PTHR45790:SF3">
    <property type="entry name" value="S-ADENOSYL-L-METHIONINE-DEPENDENT UROPORPHYRINOGEN III METHYLTRANSFERASE, CHLOROPLASTIC"/>
    <property type="match status" value="1"/>
</dbReference>
<evidence type="ECO:0000256" key="12">
    <source>
        <dbReference type="ARBA" id="ARBA00025705"/>
    </source>
</evidence>
<feature type="domain" description="Tetrapyrrole methylase" evidence="14">
    <location>
        <begin position="226"/>
        <end position="435"/>
    </location>
</feature>
<comment type="pathway">
    <text evidence="1">Porphyrin-containing compound metabolism; siroheme biosynthesis; sirohydrochlorin from precorrin-2: step 1/1.</text>
</comment>
<dbReference type="Proteomes" id="UP000057737">
    <property type="component" value="Unassembled WGS sequence"/>
</dbReference>
<evidence type="ECO:0000256" key="1">
    <source>
        <dbReference type="ARBA" id="ARBA00005010"/>
    </source>
</evidence>
<keyword evidence="8" id="KW-0520">NAD</keyword>
<dbReference type="InterPro" id="IPR035996">
    <property type="entry name" value="4pyrrol_Methylase_sf"/>
</dbReference>
<evidence type="ECO:0000259" key="15">
    <source>
        <dbReference type="Pfam" id="PF10414"/>
    </source>
</evidence>
<evidence type="ECO:0000256" key="8">
    <source>
        <dbReference type="ARBA" id="ARBA00023027"/>
    </source>
</evidence>
<evidence type="ECO:0000259" key="14">
    <source>
        <dbReference type="Pfam" id="PF00590"/>
    </source>
</evidence>
<evidence type="ECO:0000256" key="2">
    <source>
        <dbReference type="ARBA" id="ARBA00005879"/>
    </source>
</evidence>
<dbReference type="EMBL" id="LNCU01000033">
    <property type="protein sequence ID" value="KWV59137.1"/>
    <property type="molecule type" value="Genomic_DNA"/>
</dbReference>
<evidence type="ECO:0000256" key="3">
    <source>
        <dbReference type="ARBA" id="ARBA00022573"/>
    </source>
</evidence>
<keyword evidence="3" id="KW-0169">Cobalamin biosynthesis</keyword>
<comment type="catalytic activity">
    <reaction evidence="13">
        <text>precorrin-2 + NAD(+) = sirohydrochlorin + NADH + 2 H(+)</text>
        <dbReference type="Rhea" id="RHEA:15613"/>
        <dbReference type="ChEBI" id="CHEBI:15378"/>
        <dbReference type="ChEBI" id="CHEBI:57540"/>
        <dbReference type="ChEBI" id="CHEBI:57945"/>
        <dbReference type="ChEBI" id="CHEBI:58351"/>
        <dbReference type="ChEBI" id="CHEBI:58827"/>
        <dbReference type="EC" id="1.3.1.76"/>
    </reaction>
</comment>
<evidence type="ECO:0000313" key="16">
    <source>
        <dbReference type="EMBL" id="KWV59137.1"/>
    </source>
</evidence>
<evidence type="ECO:0000256" key="13">
    <source>
        <dbReference type="ARBA" id="ARBA00047561"/>
    </source>
</evidence>
<comment type="similarity">
    <text evidence="2">Belongs to the precorrin methyltransferase family.</text>
</comment>
<dbReference type="Pfam" id="PF10414">
    <property type="entry name" value="CysG_dimeriser"/>
    <property type="match status" value="1"/>
</dbReference>
<name>A0A125QA21_9BRAD</name>
<dbReference type="UniPathway" id="UPA00262">
    <property type="reaction ID" value="UER00211"/>
</dbReference>
<dbReference type="InterPro" id="IPR003043">
    <property type="entry name" value="Uropor_MeTrfase_CS"/>
</dbReference>
<dbReference type="RefSeq" id="WP_066502259.1">
    <property type="nucleotide sequence ID" value="NZ_LNCU01000033.1"/>
</dbReference>
<reference evidence="16 17" key="1">
    <citation type="submission" date="2015-11" db="EMBL/GenBank/DDBJ databases">
        <title>Draft Genome Sequence of the Strain BR 10303 (Bradyrhizobium sp.) isolated from nodules of Centrolobium paraense.</title>
        <authorList>
            <person name="Zelli J.E."/>
            <person name="Simoes-Araujo J.L."/>
            <person name="Barauna A.C."/>
            <person name="Silva K."/>
        </authorList>
    </citation>
    <scope>NUCLEOTIDE SEQUENCE [LARGE SCALE GENOMIC DNA]</scope>
    <source>
        <strain evidence="16 17">BR 10303</strain>
    </source>
</reference>
<keyword evidence="5" id="KW-0808">Transferase</keyword>
<dbReference type="GO" id="GO:0009236">
    <property type="term" value="P:cobalamin biosynthetic process"/>
    <property type="evidence" value="ECO:0007669"/>
    <property type="project" value="UniProtKB-KW"/>
</dbReference>
<keyword evidence="11" id="KW-0511">Multifunctional enzyme</keyword>
<evidence type="ECO:0000256" key="4">
    <source>
        <dbReference type="ARBA" id="ARBA00022603"/>
    </source>
</evidence>
<dbReference type="OrthoDB" id="9815856at2"/>
<protein>
    <submittedName>
        <fullName evidence="16">Siroheme synthase</fullName>
    </submittedName>
</protein>
<gene>
    <name evidence="16" type="ORF">AS156_32255</name>
</gene>
<dbReference type="Gene3D" id="3.40.50.720">
    <property type="entry name" value="NAD(P)-binding Rossmann-like Domain"/>
    <property type="match status" value="1"/>
</dbReference>
<dbReference type="GO" id="GO:0032259">
    <property type="term" value="P:methylation"/>
    <property type="evidence" value="ECO:0007669"/>
    <property type="project" value="UniProtKB-KW"/>
</dbReference>
<dbReference type="NCBIfam" id="NF004790">
    <property type="entry name" value="PRK06136.1"/>
    <property type="match status" value="1"/>
</dbReference>
<keyword evidence="7" id="KW-0560">Oxidoreductase</keyword>